<gene>
    <name evidence="3" type="ORF">B4U80_01613</name>
</gene>
<dbReference type="PANTHER" id="PTHR13568:SF6">
    <property type="entry name" value="TRANSMEMBRANE PROTEIN 185A"/>
    <property type="match status" value="1"/>
</dbReference>
<evidence type="ECO:0000313" key="4">
    <source>
        <dbReference type="Proteomes" id="UP000288716"/>
    </source>
</evidence>
<dbReference type="AlphaFoldDB" id="A0A443SRE2"/>
<sequence>MNLQSLLQDFNPSKFLVYSCLLVFTLILSLRLDGSISTSYWIVFTPLWIWKAMVIMGALIGTIVWARNPDYRLSDNSYIHFKSMLISLSLQLLLLMFELLVCDKLESERHLWILAFIPLIFISLLSIAICIWALKNDRGFEMELFCSVNILQFIFIALRLDQFIKWSWVVVFVPLWIVLCLAIIGVLYALIFAAILLRTPEVAVEQRKASLHSAISYSLIVVPLLVFLVLLSNKLDAGSVYNMSQLNIHPSPTAIQNNPVEMNYFMVCIPLYFTFVILICLSFGSRGWFGMRKDFCTFLLSICPCLREYGNISYNKHSNSNNVSVQSEEQMNRNPDIKNKSRSVSQSKKIIAPHISIESPD</sequence>
<dbReference type="VEuPathDB" id="VectorBase:LDEU001925"/>
<dbReference type="OrthoDB" id="72976at2759"/>
<dbReference type="PANTHER" id="PTHR13568">
    <property type="entry name" value="FAM11A, B PROTEIN"/>
    <property type="match status" value="1"/>
</dbReference>
<feature type="region of interest" description="Disordered" evidence="1">
    <location>
        <begin position="323"/>
        <end position="361"/>
    </location>
</feature>
<organism evidence="3 4">
    <name type="scientific">Leptotrombidium deliense</name>
    <dbReference type="NCBI Taxonomy" id="299467"/>
    <lineage>
        <taxon>Eukaryota</taxon>
        <taxon>Metazoa</taxon>
        <taxon>Ecdysozoa</taxon>
        <taxon>Arthropoda</taxon>
        <taxon>Chelicerata</taxon>
        <taxon>Arachnida</taxon>
        <taxon>Acari</taxon>
        <taxon>Acariformes</taxon>
        <taxon>Trombidiformes</taxon>
        <taxon>Prostigmata</taxon>
        <taxon>Anystina</taxon>
        <taxon>Parasitengona</taxon>
        <taxon>Trombiculoidea</taxon>
        <taxon>Trombiculidae</taxon>
        <taxon>Leptotrombidium</taxon>
    </lineage>
</organism>
<feature type="transmembrane region" description="Helical" evidence="2">
    <location>
        <begin position="39"/>
        <end position="66"/>
    </location>
</feature>
<feature type="transmembrane region" description="Helical" evidence="2">
    <location>
        <begin position="15"/>
        <end position="32"/>
    </location>
</feature>
<dbReference type="InterPro" id="IPR019396">
    <property type="entry name" value="TM_Fragile-X-F-assoc"/>
</dbReference>
<proteinExistence type="predicted"/>
<name>A0A443SRE2_9ACAR</name>
<accession>A0A443SRE2</accession>
<keyword evidence="2" id="KW-1133">Transmembrane helix</keyword>
<dbReference type="STRING" id="299467.A0A443SRE2"/>
<evidence type="ECO:0000256" key="2">
    <source>
        <dbReference type="SAM" id="Phobius"/>
    </source>
</evidence>
<feature type="transmembrane region" description="Helical" evidence="2">
    <location>
        <begin position="78"/>
        <end position="99"/>
    </location>
</feature>
<evidence type="ECO:0000313" key="3">
    <source>
        <dbReference type="EMBL" id="RWS30111.1"/>
    </source>
</evidence>
<comment type="caution">
    <text evidence="3">The sequence shown here is derived from an EMBL/GenBank/DDBJ whole genome shotgun (WGS) entry which is preliminary data.</text>
</comment>
<feature type="transmembrane region" description="Helical" evidence="2">
    <location>
        <begin position="168"/>
        <end position="197"/>
    </location>
</feature>
<keyword evidence="2" id="KW-0472">Membrane</keyword>
<evidence type="ECO:0008006" key="5">
    <source>
        <dbReference type="Google" id="ProtNLM"/>
    </source>
</evidence>
<keyword evidence="2" id="KW-0812">Transmembrane</keyword>
<evidence type="ECO:0000256" key="1">
    <source>
        <dbReference type="SAM" id="MobiDB-lite"/>
    </source>
</evidence>
<dbReference type="Proteomes" id="UP000288716">
    <property type="component" value="Unassembled WGS sequence"/>
</dbReference>
<reference evidence="3 4" key="1">
    <citation type="journal article" date="2018" name="Gigascience">
        <title>Genomes of trombidid mites reveal novel predicted allergens and laterally-transferred genes associated with secondary metabolism.</title>
        <authorList>
            <person name="Dong X."/>
            <person name="Chaisiri K."/>
            <person name="Xia D."/>
            <person name="Armstrong S.D."/>
            <person name="Fang Y."/>
            <person name="Donnelly M.J."/>
            <person name="Kadowaki T."/>
            <person name="McGarry J.W."/>
            <person name="Darby A.C."/>
            <person name="Makepeace B.L."/>
        </authorList>
    </citation>
    <scope>NUCLEOTIDE SEQUENCE [LARGE SCALE GENOMIC DNA]</scope>
    <source>
        <strain evidence="3">UoL-UT</strain>
    </source>
</reference>
<feature type="transmembrane region" description="Helical" evidence="2">
    <location>
        <begin position="209"/>
        <end position="231"/>
    </location>
</feature>
<dbReference type="EMBL" id="NCKV01000637">
    <property type="protein sequence ID" value="RWS30111.1"/>
    <property type="molecule type" value="Genomic_DNA"/>
</dbReference>
<keyword evidence="4" id="KW-1185">Reference proteome</keyword>
<feature type="transmembrane region" description="Helical" evidence="2">
    <location>
        <begin position="264"/>
        <end position="284"/>
    </location>
</feature>
<feature type="transmembrane region" description="Helical" evidence="2">
    <location>
        <begin position="111"/>
        <end position="134"/>
    </location>
</feature>
<dbReference type="Pfam" id="PF10269">
    <property type="entry name" value="Tmemb_185A"/>
    <property type="match status" value="1"/>
</dbReference>
<protein>
    <recommendedName>
        <fullName evidence="5">Transmembrane protein 185A-like protein</fullName>
    </recommendedName>
</protein>